<feature type="chain" id="PRO_5003094649" description="Cytochrome c domain-containing protein" evidence="5">
    <location>
        <begin position="25"/>
        <end position="143"/>
    </location>
</feature>
<dbReference type="HOGENOM" id="CLU_1805341_0_0_0"/>
<dbReference type="InterPro" id="IPR036280">
    <property type="entry name" value="Multihaem_cyt_sf"/>
</dbReference>
<dbReference type="GO" id="GO:0046872">
    <property type="term" value="F:metal ion binding"/>
    <property type="evidence" value="ECO:0007669"/>
    <property type="project" value="UniProtKB-KW"/>
</dbReference>
<dbReference type="InterPro" id="IPR036909">
    <property type="entry name" value="Cyt_c-like_dom_sf"/>
</dbReference>
<evidence type="ECO:0000256" key="3">
    <source>
        <dbReference type="ARBA" id="ARBA00023004"/>
    </source>
</evidence>
<dbReference type="AlphaFoldDB" id="D7CVU6"/>
<gene>
    <name evidence="7" type="ordered locus">Trad_2909</name>
</gene>
<evidence type="ECO:0000256" key="5">
    <source>
        <dbReference type="SAM" id="SignalP"/>
    </source>
</evidence>
<name>D7CVU6_TRURR</name>
<organism evidence="7 8">
    <name type="scientific">Truepera radiovictrix (strain DSM 17093 / CIP 108686 / LMG 22925 / RQ-24)</name>
    <dbReference type="NCBI Taxonomy" id="649638"/>
    <lineage>
        <taxon>Bacteria</taxon>
        <taxon>Thermotogati</taxon>
        <taxon>Deinococcota</taxon>
        <taxon>Deinococci</taxon>
        <taxon>Trueperales</taxon>
        <taxon>Trueperaceae</taxon>
        <taxon>Truepera</taxon>
    </lineage>
</organism>
<dbReference type="Proteomes" id="UP000000379">
    <property type="component" value="Chromosome"/>
</dbReference>
<evidence type="ECO:0000313" key="8">
    <source>
        <dbReference type="Proteomes" id="UP000000379"/>
    </source>
</evidence>
<keyword evidence="2 4" id="KW-0479">Metal-binding</keyword>
<evidence type="ECO:0000256" key="2">
    <source>
        <dbReference type="ARBA" id="ARBA00022723"/>
    </source>
</evidence>
<feature type="domain" description="Cytochrome c" evidence="6">
    <location>
        <begin position="27"/>
        <end position="142"/>
    </location>
</feature>
<accession>D7CVU6</accession>
<dbReference type="STRING" id="649638.Trad_2909"/>
<sequence>MTHPARLVGSLLALAALSFGSALAPRGAGALGEALYGRRCAVCHGPTGLGLEEARLAFPESHRRCTQCHKSGGYKRLTYPINDRHMFDVGRAPPLRGPGALEALRDPAALRAYIQAAMPRHAPGTLSAAEADALATFLEGLRP</sequence>
<keyword evidence="1 4" id="KW-0349">Heme</keyword>
<evidence type="ECO:0000259" key="6">
    <source>
        <dbReference type="PROSITE" id="PS51007"/>
    </source>
</evidence>
<dbReference type="InterPro" id="IPR009056">
    <property type="entry name" value="Cyt_c-like_dom"/>
</dbReference>
<dbReference type="SUPFAM" id="SSF48695">
    <property type="entry name" value="Multiheme cytochromes"/>
    <property type="match status" value="1"/>
</dbReference>
<reference evidence="8" key="1">
    <citation type="submission" date="2010-05" db="EMBL/GenBank/DDBJ databases">
        <title>The complete genome of Truepera radiovictris DSM 17093.</title>
        <authorList>
            <consortium name="US DOE Joint Genome Institute (JGI-PGF)"/>
            <person name="Lucas S."/>
            <person name="Copeland A."/>
            <person name="Lapidus A."/>
            <person name="Glavina del Rio T."/>
            <person name="Dalin E."/>
            <person name="Tice H."/>
            <person name="Bruce D."/>
            <person name="Goodwin L."/>
            <person name="Pitluck S."/>
            <person name="Kyrpides N."/>
            <person name="Mavromatis K."/>
            <person name="Ovchinnikova G."/>
            <person name="Munk A.C."/>
            <person name="Detter J.C."/>
            <person name="Han C."/>
            <person name="Tapia R."/>
            <person name="Land M."/>
            <person name="Hauser L."/>
            <person name="Markowitz V."/>
            <person name="Cheng J.-F."/>
            <person name="Hugenholtz P."/>
            <person name="Woyke T."/>
            <person name="Wu D."/>
            <person name="Tindall B."/>
            <person name="Pomrenke H.G."/>
            <person name="Brambilla E."/>
            <person name="Klenk H.-P."/>
            <person name="Eisen J.A."/>
        </authorList>
    </citation>
    <scope>NUCLEOTIDE SEQUENCE [LARGE SCALE GENOMIC DNA]</scope>
    <source>
        <strain evidence="8">DSM 17093 / CIP 108686 / LMG 22925 / RQ-24</strain>
    </source>
</reference>
<dbReference type="EMBL" id="CP002049">
    <property type="protein sequence ID" value="ADI16007.1"/>
    <property type="molecule type" value="Genomic_DNA"/>
</dbReference>
<reference evidence="7 8" key="2">
    <citation type="journal article" date="2011" name="Stand. Genomic Sci.">
        <title>Complete genome sequence of Truepera radiovictrix type strain (RQ-24).</title>
        <authorList>
            <person name="Ivanova N."/>
            <person name="Rohde C."/>
            <person name="Munk C."/>
            <person name="Nolan M."/>
            <person name="Lucas S."/>
            <person name="Del Rio T.G."/>
            <person name="Tice H."/>
            <person name="Deshpande S."/>
            <person name="Cheng J.F."/>
            <person name="Tapia R."/>
            <person name="Han C."/>
            <person name="Goodwin L."/>
            <person name="Pitluck S."/>
            <person name="Liolios K."/>
            <person name="Mavromatis K."/>
            <person name="Mikhailova N."/>
            <person name="Pati A."/>
            <person name="Chen A."/>
            <person name="Palaniappan K."/>
            <person name="Land M."/>
            <person name="Hauser L."/>
            <person name="Chang Y.J."/>
            <person name="Jeffries C.D."/>
            <person name="Brambilla E."/>
            <person name="Rohde M."/>
            <person name="Goker M."/>
            <person name="Tindall B.J."/>
            <person name="Woyke T."/>
            <person name="Bristow J."/>
            <person name="Eisen J.A."/>
            <person name="Markowitz V."/>
            <person name="Hugenholtz P."/>
            <person name="Kyrpides N.C."/>
            <person name="Klenk H.P."/>
            <person name="Lapidus A."/>
        </authorList>
    </citation>
    <scope>NUCLEOTIDE SEQUENCE [LARGE SCALE GENOMIC DNA]</scope>
    <source>
        <strain evidence="8">DSM 17093 / CIP 108686 / LMG 22925 / RQ-24</strain>
    </source>
</reference>
<dbReference type="GO" id="GO:0020037">
    <property type="term" value="F:heme binding"/>
    <property type="evidence" value="ECO:0007669"/>
    <property type="project" value="InterPro"/>
</dbReference>
<keyword evidence="5" id="KW-0732">Signal</keyword>
<feature type="signal peptide" evidence="5">
    <location>
        <begin position="1"/>
        <end position="24"/>
    </location>
</feature>
<dbReference type="GO" id="GO:0009055">
    <property type="term" value="F:electron transfer activity"/>
    <property type="evidence" value="ECO:0007669"/>
    <property type="project" value="InterPro"/>
</dbReference>
<dbReference type="PROSITE" id="PS51007">
    <property type="entry name" value="CYTC"/>
    <property type="match status" value="1"/>
</dbReference>
<dbReference type="KEGG" id="tra:Trad_2909"/>
<protein>
    <recommendedName>
        <fullName evidence="6">Cytochrome c domain-containing protein</fullName>
    </recommendedName>
</protein>
<evidence type="ECO:0000313" key="7">
    <source>
        <dbReference type="EMBL" id="ADI16007.1"/>
    </source>
</evidence>
<evidence type="ECO:0000256" key="4">
    <source>
        <dbReference type="PROSITE-ProRule" id="PRU00433"/>
    </source>
</evidence>
<dbReference type="RefSeq" id="WP_013179366.1">
    <property type="nucleotide sequence ID" value="NC_014221.1"/>
</dbReference>
<keyword evidence="3 4" id="KW-0408">Iron</keyword>
<dbReference type="OrthoDB" id="9779283at2"/>
<keyword evidence="8" id="KW-1185">Reference proteome</keyword>
<dbReference type="SUPFAM" id="SSF46626">
    <property type="entry name" value="Cytochrome c"/>
    <property type="match status" value="1"/>
</dbReference>
<dbReference type="Gene3D" id="1.10.760.10">
    <property type="entry name" value="Cytochrome c-like domain"/>
    <property type="match status" value="1"/>
</dbReference>
<dbReference type="eggNOG" id="COG2010">
    <property type="taxonomic scope" value="Bacteria"/>
</dbReference>
<dbReference type="Pfam" id="PF13442">
    <property type="entry name" value="Cytochrome_CBB3"/>
    <property type="match status" value="1"/>
</dbReference>
<evidence type="ECO:0000256" key="1">
    <source>
        <dbReference type="ARBA" id="ARBA00022617"/>
    </source>
</evidence>
<proteinExistence type="predicted"/>